<evidence type="ECO:0000313" key="3">
    <source>
        <dbReference type="EMBL" id="PLS06697.1"/>
    </source>
</evidence>
<dbReference type="Proteomes" id="UP000234950">
    <property type="component" value="Unassembled WGS sequence"/>
</dbReference>
<dbReference type="InterPro" id="IPR052920">
    <property type="entry name" value="DNA-binding_regulatory"/>
</dbReference>
<accession>A0A2N5HMI1</accession>
<reference evidence="3 4" key="1">
    <citation type="submission" date="2017-11" db="EMBL/GenBank/DDBJ databases">
        <title>Comparitive Functional Genomics of Dry Heat Resistant strains isolated from the Viking Spacecraft.</title>
        <authorList>
            <person name="Seuylemezian A."/>
            <person name="Cooper K."/>
            <person name="Vaishampayan P."/>
        </authorList>
    </citation>
    <scope>NUCLEOTIDE SEQUENCE [LARGE SCALE GENOMIC DNA]</scope>
    <source>
        <strain evidence="3 4">V32-6</strain>
    </source>
</reference>
<name>A0A2N5HMI1_9BACI</name>
<dbReference type="OrthoDB" id="9776685at2"/>
<keyword evidence="1" id="KW-0812">Transmembrane</keyword>
<organism evidence="3 4">
    <name type="scientific">Neobacillus cucumis</name>
    <dbReference type="NCBI Taxonomy" id="1740721"/>
    <lineage>
        <taxon>Bacteria</taxon>
        <taxon>Bacillati</taxon>
        <taxon>Bacillota</taxon>
        <taxon>Bacilli</taxon>
        <taxon>Bacillales</taxon>
        <taxon>Bacillaceae</taxon>
        <taxon>Neobacillus</taxon>
    </lineage>
</organism>
<dbReference type="PANTHER" id="PTHR43358">
    <property type="entry name" value="ALPHA/BETA-HYDROLASE"/>
    <property type="match status" value="1"/>
</dbReference>
<gene>
    <name evidence="3" type="ORF">CVD27_07150</name>
</gene>
<keyword evidence="1" id="KW-1133">Transmembrane helix</keyword>
<dbReference type="AlphaFoldDB" id="A0A2N5HMI1"/>
<keyword evidence="4" id="KW-1185">Reference proteome</keyword>
<evidence type="ECO:0000256" key="1">
    <source>
        <dbReference type="SAM" id="Phobius"/>
    </source>
</evidence>
<dbReference type="Pfam" id="PF12146">
    <property type="entry name" value="Hydrolase_4"/>
    <property type="match status" value="1"/>
</dbReference>
<feature type="transmembrane region" description="Helical" evidence="1">
    <location>
        <begin position="29"/>
        <end position="51"/>
    </location>
</feature>
<sequence>MFIGIPYRTDYFNGEEELILSKKKKSKSFWRPLLAAPALFFLAPVSIGLYLTHPFPAKTTKTPREYGLEFEDIEFFSRQDQVKLSGWWIPAASKQSKKTVITAHGYMNERAMEGIDGLQLAKVLSEHGYNVLMFDFRNTGKSKGRTTGIGYFERHDLYSAIEYGIQEKKQEKIALLGWSMGAAAALIAGCEHPAVSVIIADSPFSELGPFLKENLSYWTKLPKRPFTPIIYHSMRILLKIDPTEVSPINHVKNTKGKAFFLIHSKTDEAIPYIESEKIVQSISSDNHKELWLTNDCPHIHSCLLNKKEYTLRVLRFLDMYLNLG</sequence>
<dbReference type="InterPro" id="IPR022742">
    <property type="entry name" value="Hydrolase_4"/>
</dbReference>
<keyword evidence="1" id="KW-0472">Membrane</keyword>
<protein>
    <submittedName>
        <fullName evidence="3">Alpha/beta hydrolase</fullName>
    </submittedName>
</protein>
<keyword evidence="3" id="KW-0378">Hydrolase</keyword>
<feature type="domain" description="Serine aminopeptidase S33" evidence="2">
    <location>
        <begin position="95"/>
        <end position="210"/>
    </location>
</feature>
<evidence type="ECO:0000259" key="2">
    <source>
        <dbReference type="Pfam" id="PF12146"/>
    </source>
</evidence>
<dbReference type="PANTHER" id="PTHR43358:SF4">
    <property type="entry name" value="ALPHA_BETA HYDROLASE FOLD-1 DOMAIN-CONTAINING PROTEIN"/>
    <property type="match status" value="1"/>
</dbReference>
<evidence type="ECO:0000313" key="4">
    <source>
        <dbReference type="Proteomes" id="UP000234950"/>
    </source>
</evidence>
<dbReference type="GO" id="GO:0016787">
    <property type="term" value="F:hydrolase activity"/>
    <property type="evidence" value="ECO:0007669"/>
    <property type="project" value="UniProtKB-KW"/>
</dbReference>
<dbReference type="InterPro" id="IPR029058">
    <property type="entry name" value="AB_hydrolase_fold"/>
</dbReference>
<comment type="caution">
    <text evidence="3">The sequence shown here is derived from an EMBL/GenBank/DDBJ whole genome shotgun (WGS) entry which is preliminary data.</text>
</comment>
<dbReference type="Gene3D" id="3.40.50.1820">
    <property type="entry name" value="alpha/beta hydrolase"/>
    <property type="match status" value="1"/>
</dbReference>
<proteinExistence type="predicted"/>
<dbReference type="EMBL" id="PGVE01000031">
    <property type="protein sequence ID" value="PLS06697.1"/>
    <property type="molecule type" value="Genomic_DNA"/>
</dbReference>
<dbReference type="SUPFAM" id="SSF53474">
    <property type="entry name" value="alpha/beta-Hydrolases"/>
    <property type="match status" value="1"/>
</dbReference>